<feature type="domain" description="RNA polymerase N-terminal" evidence="14">
    <location>
        <begin position="356"/>
        <end position="674"/>
    </location>
</feature>
<dbReference type="Gene3D" id="6.10.250.2940">
    <property type="match status" value="1"/>
</dbReference>
<gene>
    <name evidence="15" type="ORF">PVL29_010966</name>
</gene>
<dbReference type="Gene3D" id="1.10.132.30">
    <property type="match status" value="1"/>
</dbReference>
<dbReference type="GO" id="GO:0005736">
    <property type="term" value="C:RNA polymerase I complex"/>
    <property type="evidence" value="ECO:0007669"/>
    <property type="project" value="TreeGrafter"/>
</dbReference>
<keyword evidence="8" id="KW-0460">Magnesium</keyword>
<dbReference type="FunFam" id="2.40.40.20:FF:000019">
    <property type="entry name" value="DNA-directed RNA polymerase II subunit RPB1"/>
    <property type="match status" value="1"/>
</dbReference>
<feature type="region of interest" description="Disordered" evidence="13">
    <location>
        <begin position="1335"/>
        <end position="1403"/>
    </location>
</feature>
<keyword evidence="16" id="KW-1185">Reference proteome</keyword>
<evidence type="ECO:0000256" key="11">
    <source>
        <dbReference type="ARBA" id="ARBA00048552"/>
    </source>
</evidence>
<comment type="function">
    <text evidence="12">DNA-dependent RNA polymerase catalyzes the transcription of DNA into RNA using the four ribonucleoside triphosphates as substrates.</text>
</comment>
<evidence type="ECO:0000256" key="2">
    <source>
        <dbReference type="ARBA" id="ARBA00006460"/>
    </source>
</evidence>
<sequence length="1691" mass="188635">MAHVIEGTTEFVEAVKFSFFTDEEVRKYSFKKVTSPLMLDSVERPVPGGLYDPALGSIDENTPCQSCGQRSFYCPGHCGHIDLVSSVYNPLLFNLLHNLLQKTCFFCHHFKTSSSLVQKYVSQLELISKGDVVGAKNLDSISPSESSYPEDSDGSHVSCSSTVNSSARDNCSAHLKQQEWSSLQCIEAMSVLDNFLKLKHRDCKNCKAKSPQVTKPTFGWFHMAGLSDAQTRANVIRGSKLERPLSRVAEEKSSSEVENVNDMFPWEDGVDTAETHSSIAPTDGIQDTVTKKLERKGAQAPIEFIKQKSFFSGPLLPSEVRDIMERLWENEAELCSFISDIQQERLGASGNKAGYSMFFLETILVPPIKFRPPSKGQISVMEHPQTVLLGKVLQANIALGNAHANNSERSKIISRWMDLQQSINVLFDGKTAAGQGQRDTGSGICQLLEKKEGVFRQKMMGKRVNFACRSVISPDPYLAVNEIGIPPYFALRLTYPEKVTPWNVVKLRDAIINGPEIHPGATHYVDKLSTVKLAANKKMRISISRKLPSSRGVVAQPGRSSDNEFEGKIVYRHLQDGDIVLVNRQPTLHKPSIMAHVVRVLKGEKTLRMHYANCSTYNADFDGDEMNVHFPQDEISRAEAYNIVNANNQYIVPSRGDPIRGLIQDHIVSAVLLTKKDTFLTREQYNQLLYSSGLSSGSGSFVGKPGKKVSVLDSEDEMQPLLPAIWKPEPLWSGKQVITAVLNHITRGRKPFTTEKDGKIPREYFGSEIDEKKSSKGKDPGSDRRKEKRIEKKHGEYRLLIHKNELVRGVIDKAQFDKYGLVHMVQELYGSNTAGILLSVLSRLFTVFLQMHGFTCGVDDLLISPNYDIARKIELDKSENIGELVHCKFIGSNHGKIDPVKLQVEVEKIIRSNGEAAITRLDRMMKNELNELTSNVNKDLLLKGLVKPFPKNCLSLMTTTGAKGSTVNFSQISSFLGQQDLEGKRVPRMVSGKTLPCFPPWDCAARAGGFISDRFLTGLHPQEYYFHCMAGREGLVDTAVKTSRSGYLQRCLIKNLECLKVCYDYTVRDSDGSIVQFNYGDDGVDVHQTSFITEFEALAVNQEVVCEKFGQDGKFNGYIQKLPKELRKKTKKFIEGFMEEWQDFDNMKKQKDFVNLVKQKYISSLAQPGEPVGVLAAQSVGEPSTQMTLNTFHLAGRGEVNVTLGIPRLQEILMTAANDIKTPIMTCPLQMGRSKDDAERLAAKLKKVTVADITESMEVIIVPFTVQDHQTCSIYKLKMKLYEPALYPPHTGISLEDCEETLEAVFVRELEDAIQNHLLLLSKMSGIKNFLPDSRSMASKETDEDASGDGSTGRNGDEDDDGEDDGGAEDLGLDAQKRKQQASDEMDYGDSEGEPDEGEPSAGLTEEIDLVEDEVEISNNEEVGIPDPKDEDSKVPSKSKSSKNKKAKTEAKRKKRSRAIKKEFDRAIFVKAKGTYFEVHFRFTNEPHILLAQIAQKAANKVYIRSSGKIDLCQVIDCNKDQVIYYGKDPKKRENIPGEEKKKLPALQTAGVDFTAFWKMQDELDVRYVYSNNVHAMLNTFGVEAARATIIKEVFNVFNAYGVKVNIRHLSLIADFMTHSGGYRPMNRHGGIAESVSPFSKMTFETASKFIVEAASHGMTDNLESASARICLGLPVKMGTGCFDLMQKIDI</sequence>
<feature type="compositionally biased region" description="Basic residues" evidence="13">
    <location>
        <begin position="1440"/>
        <end position="1458"/>
    </location>
</feature>
<evidence type="ECO:0000256" key="10">
    <source>
        <dbReference type="ARBA" id="ARBA00023242"/>
    </source>
</evidence>
<evidence type="ECO:0000256" key="9">
    <source>
        <dbReference type="ARBA" id="ARBA00023163"/>
    </source>
</evidence>
<dbReference type="Pfam" id="PF00623">
    <property type="entry name" value="RNA_pol_Rpb1_2"/>
    <property type="match status" value="1"/>
</dbReference>
<comment type="similarity">
    <text evidence="2 12">Belongs to the RNA polymerase beta' chain family.</text>
</comment>
<evidence type="ECO:0000256" key="13">
    <source>
        <dbReference type="SAM" id="MobiDB-lite"/>
    </source>
</evidence>
<feature type="region of interest" description="Disordered" evidence="13">
    <location>
        <begin position="769"/>
        <end position="789"/>
    </location>
</feature>
<dbReference type="Proteomes" id="UP001168098">
    <property type="component" value="Unassembled WGS sequence"/>
</dbReference>
<evidence type="ECO:0000259" key="14">
    <source>
        <dbReference type="SMART" id="SM00663"/>
    </source>
</evidence>
<dbReference type="InterPro" id="IPR045867">
    <property type="entry name" value="DNA-dir_RpoC_beta_prime"/>
</dbReference>
<dbReference type="InterPro" id="IPR007081">
    <property type="entry name" value="RNA_pol_Rpb1_5"/>
</dbReference>
<dbReference type="FunFam" id="3.30.1490.180:FF:000007">
    <property type="entry name" value="DNA-directed RNA polymerase subunit"/>
    <property type="match status" value="1"/>
</dbReference>
<proteinExistence type="inferred from homology"/>
<dbReference type="Gene3D" id="4.10.860.120">
    <property type="entry name" value="RNA polymerase II, clamp domain"/>
    <property type="match status" value="1"/>
</dbReference>
<evidence type="ECO:0000256" key="5">
    <source>
        <dbReference type="ARBA" id="ARBA00022695"/>
    </source>
</evidence>
<dbReference type="Gene3D" id="6.20.50.80">
    <property type="match status" value="1"/>
</dbReference>
<organism evidence="15 16">
    <name type="scientific">Vitis rotundifolia</name>
    <name type="common">Muscadine grape</name>
    <dbReference type="NCBI Taxonomy" id="103349"/>
    <lineage>
        <taxon>Eukaryota</taxon>
        <taxon>Viridiplantae</taxon>
        <taxon>Streptophyta</taxon>
        <taxon>Embryophyta</taxon>
        <taxon>Tracheophyta</taxon>
        <taxon>Spermatophyta</taxon>
        <taxon>Magnoliopsida</taxon>
        <taxon>eudicotyledons</taxon>
        <taxon>Gunneridae</taxon>
        <taxon>Pentapetalae</taxon>
        <taxon>rosids</taxon>
        <taxon>Vitales</taxon>
        <taxon>Vitaceae</taxon>
        <taxon>Viteae</taxon>
        <taxon>Vitis</taxon>
    </lineage>
</organism>
<dbReference type="FunFam" id="4.10.860.120:FF:000006">
    <property type="entry name" value="DNA-directed RNA polymerase subunit"/>
    <property type="match status" value="1"/>
</dbReference>
<dbReference type="InterPro" id="IPR044893">
    <property type="entry name" value="RNA_pol_Rpb1_clamp_domain"/>
</dbReference>
<keyword evidence="9 12" id="KW-0804">Transcription</keyword>
<name>A0AA38ZUW4_VITRO</name>
<dbReference type="InterPro" id="IPR007080">
    <property type="entry name" value="RNA_pol_Rpb1_1"/>
</dbReference>
<dbReference type="FunFam" id="1.10.132.30:FF:000006">
    <property type="entry name" value="DNA-directed RNA polymerase subunit"/>
    <property type="match status" value="1"/>
</dbReference>
<dbReference type="InterPro" id="IPR047107">
    <property type="entry name" value="DNA-dir_RNA_pol1_lsu_C"/>
</dbReference>
<dbReference type="SUPFAM" id="SSF64484">
    <property type="entry name" value="beta and beta-prime subunits of DNA dependent RNA-polymerase"/>
    <property type="match status" value="1"/>
</dbReference>
<dbReference type="Gene3D" id="1.10.150.390">
    <property type="match status" value="1"/>
</dbReference>
<dbReference type="Gene3D" id="3.30.1490.180">
    <property type="entry name" value="RNA polymerase ii"/>
    <property type="match status" value="1"/>
</dbReference>
<dbReference type="Gene3D" id="1.10.274.100">
    <property type="entry name" value="RNA polymerase Rpb1, domain 3"/>
    <property type="match status" value="1"/>
</dbReference>
<feature type="compositionally biased region" description="Acidic residues" evidence="13">
    <location>
        <begin position="1384"/>
        <end position="1399"/>
    </location>
</feature>
<keyword evidence="7" id="KW-0862">Zinc</keyword>
<keyword evidence="4 12" id="KW-0808">Transferase</keyword>
<dbReference type="InterPro" id="IPR006592">
    <property type="entry name" value="RNA_pol_N"/>
</dbReference>
<dbReference type="Pfam" id="PF04983">
    <property type="entry name" value="RNA_pol_Rpb1_3"/>
    <property type="match status" value="1"/>
</dbReference>
<evidence type="ECO:0000256" key="4">
    <source>
        <dbReference type="ARBA" id="ARBA00022679"/>
    </source>
</evidence>
<dbReference type="GO" id="GO:0003899">
    <property type="term" value="F:DNA-directed RNA polymerase activity"/>
    <property type="evidence" value="ECO:0007669"/>
    <property type="project" value="UniProtKB-EC"/>
</dbReference>
<dbReference type="CDD" id="cd01435">
    <property type="entry name" value="RNAP_I_RPA1_N"/>
    <property type="match status" value="1"/>
</dbReference>
<dbReference type="InterPro" id="IPR015699">
    <property type="entry name" value="DNA-dir_RNA_pol1_lsu_N"/>
</dbReference>
<keyword evidence="10" id="KW-0539">Nucleus</keyword>
<keyword evidence="5 12" id="KW-0548">Nucleotidyltransferase</keyword>
<evidence type="ECO:0000313" key="16">
    <source>
        <dbReference type="Proteomes" id="UP001168098"/>
    </source>
</evidence>
<evidence type="ECO:0000313" key="15">
    <source>
        <dbReference type="EMBL" id="KAJ9695751.1"/>
    </source>
</evidence>
<dbReference type="InterPro" id="IPR000722">
    <property type="entry name" value="RNA_pol_asu"/>
</dbReference>
<dbReference type="InterPro" id="IPR007083">
    <property type="entry name" value="RNA_pol_Rpb1_4"/>
</dbReference>
<dbReference type="PANTHER" id="PTHR19376:SF11">
    <property type="entry name" value="DNA-DIRECTED RNA POLYMERASE I SUBUNIT RPA1"/>
    <property type="match status" value="1"/>
</dbReference>
<dbReference type="EMBL" id="JARBHA010000008">
    <property type="protein sequence ID" value="KAJ9695751.1"/>
    <property type="molecule type" value="Genomic_DNA"/>
</dbReference>
<dbReference type="Gene3D" id="2.40.40.20">
    <property type="match status" value="1"/>
</dbReference>
<dbReference type="GO" id="GO:0003677">
    <property type="term" value="F:DNA binding"/>
    <property type="evidence" value="ECO:0007669"/>
    <property type="project" value="InterPro"/>
</dbReference>
<accession>A0AA38ZUW4</accession>
<evidence type="ECO:0000256" key="7">
    <source>
        <dbReference type="ARBA" id="ARBA00022833"/>
    </source>
</evidence>
<comment type="catalytic activity">
    <reaction evidence="11 12">
        <text>RNA(n) + a ribonucleoside 5'-triphosphate = RNA(n+1) + diphosphate</text>
        <dbReference type="Rhea" id="RHEA:21248"/>
        <dbReference type="Rhea" id="RHEA-COMP:14527"/>
        <dbReference type="Rhea" id="RHEA-COMP:17342"/>
        <dbReference type="ChEBI" id="CHEBI:33019"/>
        <dbReference type="ChEBI" id="CHEBI:61557"/>
        <dbReference type="ChEBI" id="CHEBI:140395"/>
        <dbReference type="EC" id="2.7.7.6"/>
    </reaction>
</comment>
<dbReference type="Pfam" id="PF04997">
    <property type="entry name" value="RNA_pol_Rpb1_1"/>
    <property type="match status" value="1"/>
</dbReference>
<dbReference type="GO" id="GO:0046872">
    <property type="term" value="F:metal ion binding"/>
    <property type="evidence" value="ECO:0007669"/>
    <property type="project" value="UniProtKB-KW"/>
</dbReference>
<keyword evidence="6" id="KW-0479">Metal-binding</keyword>
<dbReference type="CDD" id="cd02735">
    <property type="entry name" value="RNAP_I_Rpa1_C"/>
    <property type="match status" value="1"/>
</dbReference>
<comment type="subcellular location">
    <subcellularLocation>
        <location evidence="1">Nucleus</location>
    </subcellularLocation>
</comment>
<evidence type="ECO:0000256" key="3">
    <source>
        <dbReference type="ARBA" id="ARBA00022478"/>
    </source>
</evidence>
<dbReference type="GO" id="GO:0006351">
    <property type="term" value="P:DNA-templated transcription"/>
    <property type="evidence" value="ECO:0007669"/>
    <property type="project" value="InterPro"/>
</dbReference>
<dbReference type="SMART" id="SM00663">
    <property type="entry name" value="RPOLA_N"/>
    <property type="match status" value="1"/>
</dbReference>
<feature type="region of interest" description="Disordered" evidence="13">
    <location>
        <begin position="1418"/>
        <end position="1458"/>
    </location>
</feature>
<dbReference type="InterPro" id="IPR007066">
    <property type="entry name" value="RNA_pol_Rpb1_3"/>
</dbReference>
<evidence type="ECO:0000256" key="12">
    <source>
        <dbReference type="RuleBase" id="RU004279"/>
    </source>
</evidence>
<dbReference type="InterPro" id="IPR038120">
    <property type="entry name" value="Rpb1_funnel_sf"/>
</dbReference>
<dbReference type="FunFam" id="1.10.274.100:FF:000015">
    <property type="entry name" value="DNA-directed RNA polymerase subunit"/>
    <property type="match status" value="1"/>
</dbReference>
<dbReference type="Gene3D" id="3.30.70.2850">
    <property type="match status" value="1"/>
</dbReference>
<dbReference type="EC" id="2.7.7.6" evidence="12"/>
<reference evidence="15 16" key="1">
    <citation type="journal article" date="2023" name="BMC Biotechnol.">
        <title>Vitis rotundifolia cv Carlos genome sequencing.</title>
        <authorList>
            <person name="Huff M."/>
            <person name="Hulse-Kemp A."/>
            <person name="Scheffler B."/>
            <person name="Youngblood R."/>
            <person name="Simpson S."/>
            <person name="Babiker E."/>
            <person name="Staton M."/>
        </authorList>
    </citation>
    <scope>NUCLEOTIDE SEQUENCE [LARGE SCALE GENOMIC DNA]</scope>
    <source>
        <tissue evidence="15">Leaf</tissue>
    </source>
</reference>
<dbReference type="Pfam" id="PF05000">
    <property type="entry name" value="RNA_pol_Rpb1_4"/>
    <property type="match status" value="1"/>
</dbReference>
<dbReference type="Pfam" id="PF04998">
    <property type="entry name" value="RNA_pol_Rpb1_5"/>
    <property type="match status" value="1"/>
</dbReference>
<dbReference type="PANTHER" id="PTHR19376">
    <property type="entry name" value="DNA-DIRECTED RNA POLYMERASE"/>
    <property type="match status" value="1"/>
</dbReference>
<evidence type="ECO:0000256" key="6">
    <source>
        <dbReference type="ARBA" id="ARBA00022723"/>
    </source>
</evidence>
<dbReference type="FunFam" id="1.10.150.390:FF:000005">
    <property type="entry name" value="DNA-directed RNA polymerase subunit"/>
    <property type="match status" value="1"/>
</dbReference>
<comment type="caution">
    <text evidence="15">The sequence shown here is derived from an EMBL/GenBank/DDBJ whole genome shotgun (WGS) entry which is preliminary data.</text>
</comment>
<protein>
    <recommendedName>
        <fullName evidence="12">DNA-directed RNA polymerase subunit</fullName>
        <ecNumber evidence="12">2.7.7.6</ecNumber>
    </recommendedName>
</protein>
<dbReference type="InterPro" id="IPR042102">
    <property type="entry name" value="RNA_pol_Rpb1_3_sf"/>
</dbReference>
<feature type="compositionally biased region" description="Acidic residues" evidence="13">
    <location>
        <begin position="1357"/>
        <end position="1372"/>
    </location>
</feature>
<evidence type="ECO:0000256" key="1">
    <source>
        <dbReference type="ARBA" id="ARBA00004123"/>
    </source>
</evidence>
<keyword evidence="3 12" id="KW-0240">DNA-directed RNA polymerase</keyword>
<evidence type="ECO:0000256" key="8">
    <source>
        <dbReference type="ARBA" id="ARBA00022842"/>
    </source>
</evidence>